<gene>
    <name evidence="1" type="ORF">KSF_042150</name>
</gene>
<organism evidence="1 2">
    <name type="scientific">Reticulibacter mediterranei</name>
    <dbReference type="NCBI Taxonomy" id="2778369"/>
    <lineage>
        <taxon>Bacteria</taxon>
        <taxon>Bacillati</taxon>
        <taxon>Chloroflexota</taxon>
        <taxon>Ktedonobacteria</taxon>
        <taxon>Ktedonobacterales</taxon>
        <taxon>Reticulibacteraceae</taxon>
        <taxon>Reticulibacter</taxon>
    </lineage>
</organism>
<dbReference type="PANTHER" id="PTHR43649:SF12">
    <property type="entry name" value="DIACETYLCHITOBIOSE BINDING PROTEIN DASA"/>
    <property type="match status" value="1"/>
</dbReference>
<dbReference type="RefSeq" id="WP_220204924.1">
    <property type="nucleotide sequence ID" value="NZ_BNJK01000001.1"/>
</dbReference>
<name>A0A8J3INA2_9CHLR</name>
<proteinExistence type="predicted"/>
<evidence type="ECO:0000313" key="1">
    <source>
        <dbReference type="EMBL" id="GHO94167.1"/>
    </source>
</evidence>
<dbReference type="Gene3D" id="3.40.190.10">
    <property type="entry name" value="Periplasmic binding protein-like II"/>
    <property type="match status" value="2"/>
</dbReference>
<dbReference type="AlphaFoldDB" id="A0A8J3INA2"/>
<sequence>MADNRERAGRRNFTRREVLKTFGMGATALSLSSCGFTLGKPSATVLQAQGKEAAAGRKTVIELYNIFGGIDNIHWIQLAQRFEQAQQDIGIKITYAPAGSSGGGDNPKLLTAIAAGHPPDLAQITPFSTPQFASLGVMTDLTPYLQREGLGADDFFTAAWNDMNWQGKVWQVQWDADANFPFFWNKQVFEDAGLDPDTPPKTIEEVDEFSRKINKQTNGNISRIGLIPWDNYGFSNSLFTWGWAFGGEFYDREKQVVTPDNEYIVKALEWMANYAKNAGGADKLAVSPPNLQLHVFSTGNVAMAPIVASQYRSMVQTKPDMKIGAALLPFQGPGATAPGAGGWLGGWSLFIPKGAKNPDAAWEFIKWVSVTDEGLRAAWETVGFPPAYRKAPVLEDIKNDPVMGPYYTTLINAKHSRPAIPVGAFYTGILDQFVSDAIYGQMTPLEAMKQAKALTMKEWERFNREHGL</sequence>
<dbReference type="InterPro" id="IPR050490">
    <property type="entry name" value="Bact_solute-bd_prot1"/>
</dbReference>
<dbReference type="EMBL" id="BNJK01000001">
    <property type="protein sequence ID" value="GHO94167.1"/>
    <property type="molecule type" value="Genomic_DNA"/>
</dbReference>
<dbReference type="PROSITE" id="PS51318">
    <property type="entry name" value="TAT"/>
    <property type="match status" value="1"/>
</dbReference>
<dbReference type="InterPro" id="IPR006311">
    <property type="entry name" value="TAT_signal"/>
</dbReference>
<dbReference type="Proteomes" id="UP000597444">
    <property type="component" value="Unassembled WGS sequence"/>
</dbReference>
<keyword evidence="2" id="KW-1185">Reference proteome</keyword>
<dbReference type="SUPFAM" id="SSF53850">
    <property type="entry name" value="Periplasmic binding protein-like II"/>
    <property type="match status" value="1"/>
</dbReference>
<dbReference type="PROSITE" id="PS51257">
    <property type="entry name" value="PROKAR_LIPOPROTEIN"/>
    <property type="match status" value="1"/>
</dbReference>
<dbReference type="InterPro" id="IPR006059">
    <property type="entry name" value="SBP"/>
</dbReference>
<reference evidence="1" key="1">
    <citation type="submission" date="2020-10" db="EMBL/GenBank/DDBJ databases">
        <title>Taxonomic study of unclassified bacteria belonging to the class Ktedonobacteria.</title>
        <authorList>
            <person name="Yabe S."/>
            <person name="Wang C.M."/>
            <person name="Zheng Y."/>
            <person name="Sakai Y."/>
            <person name="Cavaletti L."/>
            <person name="Monciardini P."/>
            <person name="Donadio S."/>
        </authorList>
    </citation>
    <scope>NUCLEOTIDE SEQUENCE</scope>
    <source>
        <strain evidence="1">ID150040</strain>
    </source>
</reference>
<accession>A0A8J3INA2</accession>
<protein>
    <submittedName>
        <fullName evidence="1">Sugar ABC transporter substrate-binding protein</fullName>
    </submittedName>
</protein>
<dbReference type="PANTHER" id="PTHR43649">
    <property type="entry name" value="ARABINOSE-BINDING PROTEIN-RELATED"/>
    <property type="match status" value="1"/>
</dbReference>
<dbReference type="CDD" id="cd14748">
    <property type="entry name" value="PBP2_UgpB"/>
    <property type="match status" value="1"/>
</dbReference>
<evidence type="ECO:0000313" key="2">
    <source>
        <dbReference type="Proteomes" id="UP000597444"/>
    </source>
</evidence>
<dbReference type="Pfam" id="PF01547">
    <property type="entry name" value="SBP_bac_1"/>
    <property type="match status" value="1"/>
</dbReference>
<comment type="caution">
    <text evidence="1">The sequence shown here is derived from an EMBL/GenBank/DDBJ whole genome shotgun (WGS) entry which is preliminary data.</text>
</comment>